<keyword evidence="4" id="KW-1185">Reference proteome</keyword>
<feature type="compositionally biased region" description="Acidic residues" evidence="2">
    <location>
        <begin position="216"/>
        <end position="232"/>
    </location>
</feature>
<organism evidence="3 4">
    <name type="scientific">Chlamydomonas schloesseri</name>
    <dbReference type="NCBI Taxonomy" id="2026947"/>
    <lineage>
        <taxon>Eukaryota</taxon>
        <taxon>Viridiplantae</taxon>
        <taxon>Chlorophyta</taxon>
        <taxon>core chlorophytes</taxon>
        <taxon>Chlorophyceae</taxon>
        <taxon>CS clade</taxon>
        <taxon>Chlamydomonadales</taxon>
        <taxon>Chlamydomonadaceae</taxon>
        <taxon>Chlamydomonas</taxon>
    </lineage>
</organism>
<dbReference type="Proteomes" id="UP000613740">
    <property type="component" value="Unassembled WGS sequence"/>
</dbReference>
<accession>A0A835W4N1</accession>
<reference evidence="3" key="1">
    <citation type="journal article" date="2020" name="bioRxiv">
        <title>Comparative genomics of Chlamydomonas.</title>
        <authorList>
            <person name="Craig R.J."/>
            <person name="Hasan A.R."/>
            <person name="Ness R.W."/>
            <person name="Keightley P.D."/>
        </authorList>
    </citation>
    <scope>NUCLEOTIDE SEQUENCE</scope>
    <source>
        <strain evidence="3">CCAP 11/173</strain>
    </source>
</reference>
<feature type="region of interest" description="Disordered" evidence="2">
    <location>
        <begin position="312"/>
        <end position="335"/>
    </location>
</feature>
<evidence type="ECO:0000256" key="1">
    <source>
        <dbReference type="SAM" id="Coils"/>
    </source>
</evidence>
<name>A0A835W4N1_9CHLO</name>
<feature type="coiled-coil region" evidence="1">
    <location>
        <begin position="159"/>
        <end position="189"/>
    </location>
</feature>
<feature type="region of interest" description="Disordered" evidence="2">
    <location>
        <begin position="214"/>
        <end position="253"/>
    </location>
</feature>
<protein>
    <submittedName>
        <fullName evidence="3">Uncharacterized protein</fullName>
    </submittedName>
</protein>
<evidence type="ECO:0000313" key="3">
    <source>
        <dbReference type="EMBL" id="KAG2440442.1"/>
    </source>
</evidence>
<evidence type="ECO:0000256" key="2">
    <source>
        <dbReference type="SAM" id="MobiDB-lite"/>
    </source>
</evidence>
<dbReference type="OrthoDB" id="558503at2759"/>
<comment type="caution">
    <text evidence="3">The sequence shown here is derived from an EMBL/GenBank/DDBJ whole genome shotgun (WGS) entry which is preliminary data.</text>
</comment>
<keyword evidence="1" id="KW-0175">Coiled coil</keyword>
<evidence type="ECO:0000313" key="4">
    <source>
        <dbReference type="Proteomes" id="UP000613740"/>
    </source>
</evidence>
<dbReference type="AlphaFoldDB" id="A0A835W4N1"/>
<sequence>MAAENNIANGRWYSFRPFQVSALDPNLSQDISDLVIDLQLALHPQADASPVWALRANQDYPDSVFIFAGQFVPDRVDRFTMRMLRWRINNGGAEVKPRGVEDGYLQGRFTAAQDDVMARALDFMAARSAEMNAMEAAQQHLEDLQEGMEQHLFLNMLGHDNANNANMDLAALLQQLQQQQFGLQELQELQELLQDQLAGDDDPELIAPDVLGDAFDAGEEDGDEEEEEEQEDGMGNNNGLDDDADMGGGGGGGGGGGFGAMDLIAAAPAWDFLLPPPAAAAAGAGGAVGGGGFIAAGGGEEAAPAVMEVHIPGEEPGEQEAQQGAGGRGDEPMGG</sequence>
<dbReference type="EMBL" id="JAEHOD010000038">
    <property type="protein sequence ID" value="KAG2440442.1"/>
    <property type="molecule type" value="Genomic_DNA"/>
</dbReference>
<proteinExistence type="predicted"/>
<gene>
    <name evidence="3" type="ORF">HYH02_010325</name>
</gene>